<dbReference type="GeneID" id="28738163"/>
<accession>A0A0N1H5D9</accession>
<comment type="function">
    <text evidence="1">May play a role in mRNA splicing.</text>
</comment>
<feature type="compositionally biased region" description="Basic and acidic residues" evidence="8">
    <location>
        <begin position="116"/>
        <end position="153"/>
    </location>
</feature>
<dbReference type="PANTHER" id="PTHR31077:SF1">
    <property type="entry name" value="U4_U6.U5 SMALL NUCLEAR RIBONUCLEOPROTEIN 27 KDA PROTEIN"/>
    <property type="match status" value="1"/>
</dbReference>
<evidence type="ECO:0000256" key="4">
    <source>
        <dbReference type="ARBA" id="ARBA00011825"/>
    </source>
</evidence>
<name>A0A0N1H5D9_9EURO</name>
<evidence type="ECO:0000256" key="7">
    <source>
        <dbReference type="ARBA" id="ARBA00023242"/>
    </source>
</evidence>
<gene>
    <name evidence="10" type="ORF">AB675_6022</name>
</gene>
<feature type="compositionally biased region" description="Basic and acidic residues" evidence="8">
    <location>
        <begin position="30"/>
        <end position="42"/>
    </location>
</feature>
<comment type="caution">
    <text evidence="10">The sequence shown here is derived from an EMBL/GenBank/DDBJ whole genome shotgun (WGS) entry which is preliminary data.</text>
</comment>
<evidence type="ECO:0000256" key="3">
    <source>
        <dbReference type="ARBA" id="ARBA00008218"/>
    </source>
</evidence>
<keyword evidence="6" id="KW-0508">mRNA splicing</keyword>
<evidence type="ECO:0000256" key="6">
    <source>
        <dbReference type="ARBA" id="ARBA00023187"/>
    </source>
</evidence>
<reference evidence="10 11" key="1">
    <citation type="submission" date="2015-06" db="EMBL/GenBank/DDBJ databases">
        <title>Draft genome of the ant-associated black yeast Phialophora attae CBS 131958.</title>
        <authorList>
            <person name="Moreno L.F."/>
            <person name="Stielow B.J."/>
            <person name="de Hoog S."/>
            <person name="Vicente V.A."/>
            <person name="Weiss V.A."/>
            <person name="de Vries M."/>
            <person name="Cruz L.M."/>
            <person name="Souza E.M."/>
        </authorList>
    </citation>
    <scope>NUCLEOTIDE SEQUENCE [LARGE SCALE GENOMIC DNA]</scope>
    <source>
        <strain evidence="10 11">CBS 131958</strain>
    </source>
</reference>
<dbReference type="GO" id="GO:0006397">
    <property type="term" value="P:mRNA processing"/>
    <property type="evidence" value="ECO:0007669"/>
    <property type="project" value="UniProtKB-KW"/>
</dbReference>
<comment type="similarity">
    <text evidence="3">Belongs to the SNUT3 family.</text>
</comment>
<dbReference type="EMBL" id="LFJN01000027">
    <property type="protein sequence ID" value="KPI36947.1"/>
    <property type="molecule type" value="Genomic_DNA"/>
</dbReference>
<dbReference type="OrthoDB" id="21368at2759"/>
<evidence type="ECO:0000256" key="5">
    <source>
        <dbReference type="ARBA" id="ARBA00022664"/>
    </source>
</evidence>
<proteinExistence type="inferred from homology"/>
<dbReference type="STRING" id="1664694.A0A0N1H5D9"/>
<dbReference type="RefSeq" id="XP_017996910.1">
    <property type="nucleotide sequence ID" value="XM_018146283.1"/>
</dbReference>
<sequence>MDEPPTKRARRMDSSAMWDREATGSPKSPRPSDSRRDDRGRADTMMIDIATLDATTRSADRDATEKEIGTEIEIETETEIATSNETANEAQIDMTRTVGTTIEIVFETKITNIDQNGRDHVRRQRDEPPKPQPEVKKDPEEKPKVNGDAKMDVDGDDEDAALRRMMGFTSFKTTQNKKVPGNQIYGVRKEKKTVYRQYMNRVGGFNRPLSPGR</sequence>
<dbReference type="Pfam" id="PF08648">
    <property type="entry name" value="SNRNP27"/>
    <property type="match status" value="1"/>
</dbReference>
<evidence type="ECO:0000259" key="9">
    <source>
        <dbReference type="Pfam" id="PF08648"/>
    </source>
</evidence>
<dbReference type="GO" id="GO:0008380">
    <property type="term" value="P:RNA splicing"/>
    <property type="evidence" value="ECO:0007669"/>
    <property type="project" value="UniProtKB-KW"/>
</dbReference>
<comment type="subunit">
    <text evidence="4">Part of a tri-snRNP complex.</text>
</comment>
<feature type="compositionally biased region" description="Basic and acidic residues" evidence="8">
    <location>
        <begin position="58"/>
        <end position="69"/>
    </location>
</feature>
<evidence type="ECO:0000256" key="8">
    <source>
        <dbReference type="SAM" id="MobiDB-lite"/>
    </source>
</evidence>
<evidence type="ECO:0000313" key="10">
    <source>
        <dbReference type="EMBL" id="KPI36947.1"/>
    </source>
</evidence>
<evidence type="ECO:0000256" key="1">
    <source>
        <dbReference type="ARBA" id="ARBA00003632"/>
    </source>
</evidence>
<dbReference type="VEuPathDB" id="FungiDB:AB675_6022"/>
<feature type="region of interest" description="Disordered" evidence="8">
    <location>
        <begin position="1"/>
        <end position="88"/>
    </location>
</feature>
<dbReference type="InterPro" id="IPR013957">
    <property type="entry name" value="SNRNP27"/>
</dbReference>
<organism evidence="10 11">
    <name type="scientific">Cyphellophora attinorum</name>
    <dbReference type="NCBI Taxonomy" id="1664694"/>
    <lineage>
        <taxon>Eukaryota</taxon>
        <taxon>Fungi</taxon>
        <taxon>Dikarya</taxon>
        <taxon>Ascomycota</taxon>
        <taxon>Pezizomycotina</taxon>
        <taxon>Eurotiomycetes</taxon>
        <taxon>Chaetothyriomycetidae</taxon>
        <taxon>Chaetothyriales</taxon>
        <taxon>Cyphellophoraceae</taxon>
        <taxon>Cyphellophora</taxon>
    </lineage>
</organism>
<dbReference type="AlphaFoldDB" id="A0A0N1H5D9"/>
<feature type="compositionally biased region" description="Low complexity" evidence="8">
    <location>
        <begin position="79"/>
        <end position="88"/>
    </location>
</feature>
<evidence type="ECO:0000256" key="2">
    <source>
        <dbReference type="ARBA" id="ARBA00004123"/>
    </source>
</evidence>
<keyword evidence="11" id="KW-1185">Reference proteome</keyword>
<feature type="region of interest" description="Disordered" evidence="8">
    <location>
        <begin position="113"/>
        <end position="155"/>
    </location>
</feature>
<evidence type="ECO:0000313" key="11">
    <source>
        <dbReference type="Proteomes" id="UP000038010"/>
    </source>
</evidence>
<dbReference type="PANTHER" id="PTHR31077">
    <property type="entry name" value="U4/U6.U5 SMALL NUCLEAR RIBONUCLEOPROTEIN 27 KDA PROTEIN"/>
    <property type="match status" value="1"/>
</dbReference>
<protein>
    <recommendedName>
        <fullName evidence="9">U4/U6.U5 small nuclear ribonucleoprotein 27kDa protein domain-containing protein</fullName>
    </recommendedName>
</protein>
<keyword evidence="5" id="KW-0507">mRNA processing</keyword>
<keyword evidence="7" id="KW-0539">Nucleus</keyword>
<comment type="subcellular location">
    <subcellularLocation>
        <location evidence="2">Nucleus</location>
    </subcellularLocation>
</comment>
<dbReference type="GO" id="GO:0071011">
    <property type="term" value="C:precatalytic spliceosome"/>
    <property type="evidence" value="ECO:0007669"/>
    <property type="project" value="TreeGrafter"/>
</dbReference>
<feature type="domain" description="U4/U6.U5 small nuclear ribonucleoprotein 27kDa protein" evidence="9">
    <location>
        <begin position="157"/>
        <end position="211"/>
    </location>
</feature>
<dbReference type="Proteomes" id="UP000038010">
    <property type="component" value="Unassembled WGS sequence"/>
</dbReference>